<dbReference type="SUPFAM" id="SSF53474">
    <property type="entry name" value="alpha/beta-Hydrolases"/>
    <property type="match status" value="1"/>
</dbReference>
<dbReference type="Gene3D" id="3.40.50.1820">
    <property type="entry name" value="alpha/beta hydrolase"/>
    <property type="match status" value="1"/>
</dbReference>
<evidence type="ECO:0000313" key="2">
    <source>
        <dbReference type="Proteomes" id="UP000594638"/>
    </source>
</evidence>
<protein>
    <submittedName>
        <fullName evidence="1">Proline iminopeptidase</fullName>
    </submittedName>
</protein>
<keyword evidence="2" id="KW-1185">Reference proteome</keyword>
<proteinExistence type="predicted"/>
<dbReference type="GO" id="GO:0005737">
    <property type="term" value="C:cytoplasm"/>
    <property type="evidence" value="ECO:0007669"/>
    <property type="project" value="InterPro"/>
</dbReference>
<organism evidence="1 2">
    <name type="scientific">Olea europaea subsp. europaea</name>
    <dbReference type="NCBI Taxonomy" id="158383"/>
    <lineage>
        <taxon>Eukaryota</taxon>
        <taxon>Viridiplantae</taxon>
        <taxon>Streptophyta</taxon>
        <taxon>Embryophyta</taxon>
        <taxon>Tracheophyta</taxon>
        <taxon>Spermatophyta</taxon>
        <taxon>Magnoliopsida</taxon>
        <taxon>eudicotyledons</taxon>
        <taxon>Gunneridae</taxon>
        <taxon>Pentapetalae</taxon>
        <taxon>asterids</taxon>
        <taxon>lamiids</taxon>
        <taxon>Lamiales</taxon>
        <taxon>Oleaceae</taxon>
        <taxon>Oleeae</taxon>
        <taxon>Olea</taxon>
    </lineage>
</organism>
<dbReference type="PANTHER" id="PTHR43722">
    <property type="entry name" value="PROLINE IMINOPEPTIDASE"/>
    <property type="match status" value="1"/>
</dbReference>
<evidence type="ECO:0000313" key="1">
    <source>
        <dbReference type="EMBL" id="CAA2982541.1"/>
    </source>
</evidence>
<comment type="caution">
    <text evidence="1">The sequence shown here is derived from an EMBL/GenBank/DDBJ whole genome shotgun (WGS) entry which is preliminary data.</text>
</comment>
<reference evidence="1 2" key="1">
    <citation type="submission" date="2019-12" db="EMBL/GenBank/DDBJ databases">
        <authorList>
            <person name="Alioto T."/>
            <person name="Alioto T."/>
            <person name="Gomez Garrido J."/>
        </authorList>
    </citation>
    <scope>NUCLEOTIDE SEQUENCE [LARGE SCALE GENOMIC DNA]</scope>
</reference>
<gene>
    <name evidence="1" type="ORF">OLEA9_A065764</name>
</gene>
<dbReference type="OrthoDB" id="10249433at2759"/>
<sequence>MMIAHLIPNEVTLQRGDDDKFCLAFARIENHYFMNKRVPPPPPPHSDSFLLDNIEKIKHIDTVIGQGRYDVCCPMMSAWDLHKAWPEVDFIIVPDARHSANEPGTSEQLVAATNKLKHIIKEK</sequence>
<dbReference type="InterPro" id="IPR029058">
    <property type="entry name" value="AB_hydrolase_fold"/>
</dbReference>
<dbReference type="GO" id="GO:0004177">
    <property type="term" value="F:aminopeptidase activity"/>
    <property type="evidence" value="ECO:0007669"/>
    <property type="project" value="UniProtKB-EC"/>
</dbReference>
<dbReference type="PANTHER" id="PTHR43722:SF1">
    <property type="entry name" value="PROLINE IMINOPEPTIDASE"/>
    <property type="match status" value="1"/>
</dbReference>
<name>A0A8S0RSJ5_OLEEU</name>
<dbReference type="Proteomes" id="UP000594638">
    <property type="component" value="Unassembled WGS sequence"/>
</dbReference>
<dbReference type="AlphaFoldDB" id="A0A8S0RSJ5"/>
<dbReference type="Gramene" id="OE9A065764T1">
    <property type="protein sequence ID" value="OE9A065764C1"/>
    <property type="gene ID" value="OE9A065764"/>
</dbReference>
<dbReference type="EMBL" id="CACTIH010003699">
    <property type="protein sequence ID" value="CAA2982541.1"/>
    <property type="molecule type" value="Genomic_DNA"/>
</dbReference>
<dbReference type="GO" id="GO:0006508">
    <property type="term" value="P:proteolysis"/>
    <property type="evidence" value="ECO:0007669"/>
    <property type="project" value="InterPro"/>
</dbReference>
<dbReference type="InterPro" id="IPR005944">
    <property type="entry name" value="Pro_iminopeptidase"/>
</dbReference>
<accession>A0A8S0RSJ5</accession>